<evidence type="ECO:0000313" key="6">
    <source>
        <dbReference type="Proteomes" id="UP001314205"/>
    </source>
</evidence>
<accession>A0AAV1LYF5</accession>
<dbReference type="AlphaFoldDB" id="A0AAV1LYF5"/>
<sequence length="169" mass="19328">MNKKFQNSEVIVRDATINDMIAVADMIQELANFEKMPDGPKLTVKDLQRDGFETQPPAFRCKVAELKSEVVGFALYFNTYSTWEGKALMLEDLYVRENFRRRGVGQMLFYNVAAEAAATGCTRLDFHVLAWNEARSFYEAMGAENLTASQEWCYYRLYGDALTSLSNQK</sequence>
<dbReference type="FunFam" id="3.40.630.30:FF:000064">
    <property type="entry name" value="GNAT family acetyltransferase"/>
    <property type="match status" value="1"/>
</dbReference>
<dbReference type="Gene3D" id="3.40.630.30">
    <property type="match status" value="1"/>
</dbReference>
<keyword evidence="6" id="KW-1185">Reference proteome</keyword>
<dbReference type="Proteomes" id="UP001314205">
    <property type="component" value="Unassembled WGS sequence"/>
</dbReference>
<dbReference type="PANTHER" id="PTHR10545:SF29">
    <property type="entry name" value="GH14572P-RELATED"/>
    <property type="match status" value="1"/>
</dbReference>
<dbReference type="GO" id="GO:0008080">
    <property type="term" value="F:N-acetyltransferase activity"/>
    <property type="evidence" value="ECO:0007669"/>
    <property type="project" value="TreeGrafter"/>
</dbReference>
<dbReference type="CDD" id="cd04301">
    <property type="entry name" value="NAT_SF"/>
    <property type="match status" value="1"/>
</dbReference>
<keyword evidence="3" id="KW-0012">Acyltransferase</keyword>
<gene>
    <name evidence="5" type="ORF">PARMNEM_LOCUS19235</name>
</gene>
<organism evidence="5 6">
    <name type="scientific">Parnassius mnemosyne</name>
    <name type="common">clouded apollo</name>
    <dbReference type="NCBI Taxonomy" id="213953"/>
    <lineage>
        <taxon>Eukaryota</taxon>
        <taxon>Metazoa</taxon>
        <taxon>Ecdysozoa</taxon>
        <taxon>Arthropoda</taxon>
        <taxon>Hexapoda</taxon>
        <taxon>Insecta</taxon>
        <taxon>Pterygota</taxon>
        <taxon>Neoptera</taxon>
        <taxon>Endopterygota</taxon>
        <taxon>Lepidoptera</taxon>
        <taxon>Glossata</taxon>
        <taxon>Ditrysia</taxon>
        <taxon>Papilionoidea</taxon>
        <taxon>Papilionidae</taxon>
        <taxon>Parnassiinae</taxon>
        <taxon>Parnassini</taxon>
        <taxon>Parnassius</taxon>
        <taxon>Driopa</taxon>
    </lineage>
</organism>
<feature type="domain" description="N-acetyltransferase" evidence="4">
    <location>
        <begin position="10"/>
        <end position="160"/>
    </location>
</feature>
<evidence type="ECO:0000256" key="3">
    <source>
        <dbReference type="ARBA" id="ARBA00023315"/>
    </source>
</evidence>
<comment type="similarity">
    <text evidence="1">Belongs to the acetyltransferase family.</text>
</comment>
<proteinExistence type="inferred from homology"/>
<dbReference type="PANTHER" id="PTHR10545">
    <property type="entry name" value="DIAMINE N-ACETYLTRANSFERASE"/>
    <property type="match status" value="1"/>
</dbReference>
<reference evidence="5 6" key="1">
    <citation type="submission" date="2023-11" db="EMBL/GenBank/DDBJ databases">
        <authorList>
            <person name="Hedman E."/>
            <person name="Englund M."/>
            <person name="Stromberg M."/>
            <person name="Nyberg Akerstrom W."/>
            <person name="Nylinder S."/>
            <person name="Jareborg N."/>
            <person name="Kallberg Y."/>
            <person name="Kronander E."/>
        </authorList>
    </citation>
    <scope>NUCLEOTIDE SEQUENCE [LARGE SCALE GENOMIC DNA]</scope>
</reference>
<name>A0AAV1LYF5_9NEOP</name>
<evidence type="ECO:0000313" key="5">
    <source>
        <dbReference type="EMBL" id="CAK1600476.1"/>
    </source>
</evidence>
<dbReference type="InterPro" id="IPR051016">
    <property type="entry name" value="Diverse_Substrate_AcTransf"/>
</dbReference>
<dbReference type="Pfam" id="PF00583">
    <property type="entry name" value="Acetyltransf_1"/>
    <property type="match status" value="1"/>
</dbReference>
<keyword evidence="2" id="KW-0808">Transferase</keyword>
<dbReference type="InterPro" id="IPR016181">
    <property type="entry name" value="Acyl_CoA_acyltransferase"/>
</dbReference>
<evidence type="ECO:0000259" key="4">
    <source>
        <dbReference type="PROSITE" id="PS51186"/>
    </source>
</evidence>
<dbReference type="PROSITE" id="PS51186">
    <property type="entry name" value="GNAT"/>
    <property type="match status" value="1"/>
</dbReference>
<comment type="caution">
    <text evidence="5">The sequence shown here is derived from an EMBL/GenBank/DDBJ whole genome shotgun (WGS) entry which is preliminary data.</text>
</comment>
<evidence type="ECO:0000256" key="1">
    <source>
        <dbReference type="ARBA" id="ARBA00008694"/>
    </source>
</evidence>
<evidence type="ECO:0000256" key="2">
    <source>
        <dbReference type="ARBA" id="ARBA00022679"/>
    </source>
</evidence>
<dbReference type="EMBL" id="CAVLGL010000115">
    <property type="protein sequence ID" value="CAK1600476.1"/>
    <property type="molecule type" value="Genomic_DNA"/>
</dbReference>
<protein>
    <recommendedName>
        <fullName evidence="4">N-acetyltransferase domain-containing protein</fullName>
    </recommendedName>
</protein>
<dbReference type="SUPFAM" id="SSF55729">
    <property type="entry name" value="Acyl-CoA N-acyltransferases (Nat)"/>
    <property type="match status" value="1"/>
</dbReference>
<dbReference type="InterPro" id="IPR000182">
    <property type="entry name" value="GNAT_dom"/>
</dbReference>